<gene>
    <name evidence="2" type="ORF">P280DRAFT_467527</name>
</gene>
<sequence>MSAYFCPKAGTIVSLADVRAYNSTLKNLAPGLVAIFVGGTSGIGLYTAREFARTTTSPHIYLVGRNETEATKITQELKTINSKSTVDFIKKDVSLLRKVDEVCKEIKEREKSVNLLFMSCGVLTLNGRDGTEEGLDRKHSLHYYARMRFIQNLAPLLTAAAENTDPNAALSRVVSVYDPFIGRANKPDFSDLALKSTFSLAHVANHSSAMQNFALERFARLYTKTAFVHEQPGSVETSLVKMPLVKLLYFLMKPLLVEKKESGERHLFYSTAPRYAPKVKADGKGVAMGADGVMGSGSYHLSWSGNAHGDDSEVVKEMRADGAEEKIWTHTEEVFKKVCEEGGMY</sequence>
<dbReference type="Pfam" id="PF00106">
    <property type="entry name" value="adh_short"/>
    <property type="match status" value="1"/>
</dbReference>
<dbReference type="PANTHER" id="PTHR47534">
    <property type="entry name" value="YALI0E05731P"/>
    <property type="match status" value="1"/>
</dbReference>
<dbReference type="Gene3D" id="3.40.50.720">
    <property type="entry name" value="NAD(P)-binding Rossmann-like Domain"/>
    <property type="match status" value="1"/>
</dbReference>
<name>A0A6A6S7D7_9PLEO</name>
<evidence type="ECO:0008006" key="4">
    <source>
        <dbReference type="Google" id="ProtNLM"/>
    </source>
</evidence>
<dbReference type="InterPro" id="IPR052228">
    <property type="entry name" value="Sec_Metab_Biosynth_Oxidored"/>
</dbReference>
<protein>
    <recommendedName>
        <fullName evidence="4">NAD(P)-binding protein</fullName>
    </recommendedName>
</protein>
<evidence type="ECO:0000313" key="3">
    <source>
        <dbReference type="Proteomes" id="UP000799753"/>
    </source>
</evidence>
<accession>A0A6A6S7D7</accession>
<dbReference type="SUPFAM" id="SSF51735">
    <property type="entry name" value="NAD(P)-binding Rossmann-fold domains"/>
    <property type="match status" value="1"/>
</dbReference>
<keyword evidence="3" id="KW-1185">Reference proteome</keyword>
<dbReference type="InterPro" id="IPR036291">
    <property type="entry name" value="NAD(P)-bd_dom_sf"/>
</dbReference>
<dbReference type="Proteomes" id="UP000799753">
    <property type="component" value="Unassembled WGS sequence"/>
</dbReference>
<evidence type="ECO:0000313" key="2">
    <source>
        <dbReference type="EMBL" id="KAF2643500.1"/>
    </source>
</evidence>
<dbReference type="EMBL" id="MU006780">
    <property type="protein sequence ID" value="KAF2643500.1"/>
    <property type="molecule type" value="Genomic_DNA"/>
</dbReference>
<dbReference type="PANTHER" id="PTHR47534:SF2">
    <property type="entry name" value="KETOREDUCTASE (KR) DOMAIN-CONTAINING PROTEIN-RELATED"/>
    <property type="match status" value="1"/>
</dbReference>
<keyword evidence="1" id="KW-0560">Oxidoreductase</keyword>
<evidence type="ECO:0000256" key="1">
    <source>
        <dbReference type="ARBA" id="ARBA00023002"/>
    </source>
</evidence>
<dbReference type="InterPro" id="IPR002347">
    <property type="entry name" value="SDR_fam"/>
</dbReference>
<dbReference type="GO" id="GO:0016491">
    <property type="term" value="F:oxidoreductase activity"/>
    <property type="evidence" value="ECO:0007669"/>
    <property type="project" value="UniProtKB-KW"/>
</dbReference>
<dbReference type="OrthoDB" id="2898509at2759"/>
<organism evidence="2 3">
    <name type="scientific">Massarina eburnea CBS 473.64</name>
    <dbReference type="NCBI Taxonomy" id="1395130"/>
    <lineage>
        <taxon>Eukaryota</taxon>
        <taxon>Fungi</taxon>
        <taxon>Dikarya</taxon>
        <taxon>Ascomycota</taxon>
        <taxon>Pezizomycotina</taxon>
        <taxon>Dothideomycetes</taxon>
        <taxon>Pleosporomycetidae</taxon>
        <taxon>Pleosporales</taxon>
        <taxon>Massarineae</taxon>
        <taxon>Massarinaceae</taxon>
        <taxon>Massarina</taxon>
    </lineage>
</organism>
<proteinExistence type="predicted"/>
<reference evidence="2" key="1">
    <citation type="journal article" date="2020" name="Stud. Mycol.">
        <title>101 Dothideomycetes genomes: a test case for predicting lifestyles and emergence of pathogens.</title>
        <authorList>
            <person name="Haridas S."/>
            <person name="Albert R."/>
            <person name="Binder M."/>
            <person name="Bloem J."/>
            <person name="Labutti K."/>
            <person name="Salamov A."/>
            <person name="Andreopoulos B."/>
            <person name="Baker S."/>
            <person name="Barry K."/>
            <person name="Bills G."/>
            <person name="Bluhm B."/>
            <person name="Cannon C."/>
            <person name="Castanera R."/>
            <person name="Culley D."/>
            <person name="Daum C."/>
            <person name="Ezra D."/>
            <person name="Gonzalez J."/>
            <person name="Henrissat B."/>
            <person name="Kuo A."/>
            <person name="Liang C."/>
            <person name="Lipzen A."/>
            <person name="Lutzoni F."/>
            <person name="Magnuson J."/>
            <person name="Mondo S."/>
            <person name="Nolan M."/>
            <person name="Ohm R."/>
            <person name="Pangilinan J."/>
            <person name="Park H.-J."/>
            <person name="Ramirez L."/>
            <person name="Alfaro M."/>
            <person name="Sun H."/>
            <person name="Tritt A."/>
            <person name="Yoshinaga Y."/>
            <person name="Zwiers L.-H."/>
            <person name="Turgeon B."/>
            <person name="Goodwin S."/>
            <person name="Spatafora J."/>
            <person name="Crous P."/>
            <person name="Grigoriev I."/>
        </authorList>
    </citation>
    <scope>NUCLEOTIDE SEQUENCE</scope>
    <source>
        <strain evidence="2">CBS 473.64</strain>
    </source>
</reference>
<dbReference type="AlphaFoldDB" id="A0A6A6S7D7"/>